<name>A0A7U9XVU0_9MOLU</name>
<dbReference type="EMBL" id="AP024412">
    <property type="protein sequence ID" value="BCR35467.1"/>
    <property type="molecule type" value="Genomic_DNA"/>
</dbReference>
<accession>A0A7U9XVU0</accession>
<dbReference type="Proteomes" id="UP000620133">
    <property type="component" value="Chromosome"/>
</dbReference>
<dbReference type="AlphaFoldDB" id="A0A7U9XVU0"/>
<keyword evidence="2" id="KW-1185">Reference proteome</keyword>
<evidence type="ECO:0000313" key="1">
    <source>
        <dbReference type="EMBL" id="BCR35467.1"/>
    </source>
</evidence>
<organism evidence="1 2">
    <name type="scientific">Mariniplasma anaerobium</name>
    <dbReference type="NCBI Taxonomy" id="2735436"/>
    <lineage>
        <taxon>Bacteria</taxon>
        <taxon>Bacillati</taxon>
        <taxon>Mycoplasmatota</taxon>
        <taxon>Mollicutes</taxon>
        <taxon>Acholeplasmatales</taxon>
        <taxon>Acholeplasmataceae</taxon>
        <taxon>Mariniplasma</taxon>
    </lineage>
</organism>
<reference evidence="1" key="1">
    <citation type="submission" date="2021-01" db="EMBL/GenBank/DDBJ databases">
        <title>Draft genome sequence of Acholeplasmataceae bacterium strain Mahy22.</title>
        <authorList>
            <person name="Watanabe M."/>
            <person name="Kojima H."/>
            <person name="Fukui M."/>
        </authorList>
    </citation>
    <scope>NUCLEOTIDE SEQUENCE</scope>
    <source>
        <strain evidence="1">Mahy22</strain>
    </source>
</reference>
<sequence length="132" mass="15728">MPLIKELLEHNQSVKFKISGTSMLPFFKHQETLVTLIRKDAYKKYDAILYQVNDAFVLHRIIKVDREFYLTCGDALKTIELVDKSNVLGYVSMFEYKDKLIHSNDKAYMFKVKVWHCVKPFRRILLKLIKRK</sequence>
<evidence type="ECO:0008006" key="3">
    <source>
        <dbReference type="Google" id="ProtNLM"/>
    </source>
</evidence>
<dbReference type="RefSeq" id="WP_176240043.1">
    <property type="nucleotide sequence ID" value="NZ_AP024412.1"/>
</dbReference>
<dbReference type="KEGG" id="manr:MPAN_003600"/>
<protein>
    <recommendedName>
        <fullName evidence="3">Peptidase S24/S26A/S26B/S26C domain-containing protein</fullName>
    </recommendedName>
</protein>
<gene>
    <name evidence="1" type="ORF">MPAN_003600</name>
</gene>
<evidence type="ECO:0000313" key="2">
    <source>
        <dbReference type="Proteomes" id="UP000620133"/>
    </source>
</evidence>
<proteinExistence type="predicted"/>